<organism evidence="2 3">
    <name type="scientific">Allokutzneria multivorans</name>
    <dbReference type="NCBI Taxonomy" id="1142134"/>
    <lineage>
        <taxon>Bacteria</taxon>
        <taxon>Bacillati</taxon>
        <taxon>Actinomycetota</taxon>
        <taxon>Actinomycetes</taxon>
        <taxon>Pseudonocardiales</taxon>
        <taxon>Pseudonocardiaceae</taxon>
        <taxon>Allokutzneria</taxon>
    </lineage>
</organism>
<comment type="caution">
    <text evidence="2">The sequence shown here is derived from an EMBL/GenBank/DDBJ whole genome shotgun (WGS) entry which is preliminary data.</text>
</comment>
<proteinExistence type="predicted"/>
<dbReference type="RefSeq" id="WP_344870794.1">
    <property type="nucleotide sequence ID" value="NZ_BAABAL010000004.1"/>
</dbReference>
<feature type="domain" description="Putative metallopeptidase" evidence="1">
    <location>
        <begin position="37"/>
        <end position="137"/>
    </location>
</feature>
<name>A0ABP7QWW0_9PSEU</name>
<dbReference type="InterPro" id="IPR025154">
    <property type="entry name" value="Put_metallopeptidase_dom"/>
</dbReference>
<gene>
    <name evidence="2" type="ORF">GCM10022247_04740</name>
</gene>
<evidence type="ECO:0000313" key="3">
    <source>
        <dbReference type="Proteomes" id="UP001501747"/>
    </source>
</evidence>
<evidence type="ECO:0000313" key="2">
    <source>
        <dbReference type="EMBL" id="GAA3989263.1"/>
    </source>
</evidence>
<dbReference type="PANTHER" id="PTHR38730:SF1">
    <property type="entry name" value="SLL7028 PROTEIN"/>
    <property type="match status" value="1"/>
</dbReference>
<protein>
    <recommendedName>
        <fullName evidence="1">Putative metallopeptidase domain-containing protein</fullName>
    </recommendedName>
</protein>
<reference evidence="3" key="1">
    <citation type="journal article" date="2019" name="Int. J. Syst. Evol. Microbiol.">
        <title>The Global Catalogue of Microorganisms (GCM) 10K type strain sequencing project: providing services to taxonomists for standard genome sequencing and annotation.</title>
        <authorList>
            <consortium name="The Broad Institute Genomics Platform"/>
            <consortium name="The Broad Institute Genome Sequencing Center for Infectious Disease"/>
            <person name="Wu L."/>
            <person name="Ma J."/>
        </authorList>
    </citation>
    <scope>NUCLEOTIDE SEQUENCE [LARGE SCALE GENOMIC DNA]</scope>
    <source>
        <strain evidence="3">JCM 17342</strain>
    </source>
</reference>
<keyword evidence="3" id="KW-1185">Reference proteome</keyword>
<dbReference type="Pfam" id="PF13203">
    <property type="entry name" value="DUF2201_N"/>
    <property type="match status" value="1"/>
</dbReference>
<accession>A0ABP7QWW0</accession>
<sequence length="468" mass="51503">MDHGLRRPHVVDLADRRALVRWRPADPDVLAEAERLKDAALLDFGLTDSAVASWLYAKCHHQIATTAIETAAVVSSGDGSCLLIYNPDFFVGIGLGGVKFVLFHEARHLVHRHLFADAELRADPVFTVAAEVAINHVVMVRLKRAELPLLRGERVGIDPRTVHADYVADVARQGLTALDYAEFVRTDLGVYAELKRMRNPPVPTPVCLHLFDGAVPVDQETIDAVSSSVLLNSLLGARRGHTGAESELLDLMDRTDGSSERASRIWGSLGAGALRGRTARTGKVDWWQRWLVDVLASKLRAGERLVYPKKRGAVLAALGLDPLLSRSGPERDKVLVIAYDTSGSMPYRVIEWLTELVGEIDRVQAHWLSFDAVVMPFKPGERVLGGGGTSFQAVVDYVEGRTVVAGQRFEEKPDAVVVLTDGCAPHVTPAEPDKWIWLITEGGDDWPDAHTPQMDCHRVRVPERTSTR</sequence>
<evidence type="ECO:0000259" key="1">
    <source>
        <dbReference type="Pfam" id="PF13203"/>
    </source>
</evidence>
<dbReference type="EMBL" id="BAABAL010000004">
    <property type="protein sequence ID" value="GAA3989263.1"/>
    <property type="molecule type" value="Genomic_DNA"/>
</dbReference>
<dbReference type="PANTHER" id="PTHR38730">
    <property type="entry name" value="SLL7028 PROTEIN"/>
    <property type="match status" value="1"/>
</dbReference>
<dbReference type="Proteomes" id="UP001501747">
    <property type="component" value="Unassembled WGS sequence"/>
</dbReference>